<keyword evidence="3" id="KW-0238">DNA-binding</keyword>
<dbReference type="CDD" id="cd17291">
    <property type="entry name" value="RMtype1_S_MgeORF438P-TRD-CR_like"/>
    <property type="match status" value="1"/>
</dbReference>
<proteinExistence type="inferred from homology"/>
<reference evidence="6 7" key="1">
    <citation type="submission" date="2018-06" db="EMBL/GenBank/DDBJ databases">
        <authorList>
            <consortium name="Pathogen Informatics"/>
            <person name="Doyle S."/>
        </authorList>
    </citation>
    <scope>NUCLEOTIDE SEQUENCE [LARGE SCALE GENOMIC DNA]</scope>
    <source>
        <strain evidence="6 7">NCTC11661</strain>
    </source>
</reference>
<gene>
    <name evidence="6" type="ORF">NCTC11661_02058</name>
</gene>
<dbReference type="InterPro" id="IPR000055">
    <property type="entry name" value="Restrct_endonuc_typeI_TRD"/>
</dbReference>
<dbReference type="GO" id="GO:0009307">
    <property type="term" value="P:DNA restriction-modification system"/>
    <property type="evidence" value="ECO:0007669"/>
    <property type="project" value="UniProtKB-KW"/>
</dbReference>
<protein>
    <submittedName>
        <fullName evidence="6">Type I restriction enzyme specificity protein MPN_089</fullName>
    </submittedName>
</protein>
<evidence type="ECO:0000313" key="7">
    <source>
        <dbReference type="Proteomes" id="UP000255515"/>
    </source>
</evidence>
<evidence type="ECO:0000256" key="3">
    <source>
        <dbReference type="ARBA" id="ARBA00023125"/>
    </source>
</evidence>
<dbReference type="CDD" id="cd17292">
    <property type="entry name" value="RMtype1_S_LlaA17I_TRD2-CR2_like"/>
    <property type="match status" value="1"/>
</dbReference>
<keyword evidence="2" id="KW-0680">Restriction system</keyword>
<dbReference type="SUPFAM" id="SSF116734">
    <property type="entry name" value="DNA methylase specificity domain"/>
    <property type="match status" value="2"/>
</dbReference>
<feature type="coiled-coil region" evidence="4">
    <location>
        <begin position="146"/>
        <end position="177"/>
    </location>
</feature>
<dbReference type="AlphaFoldDB" id="A0A380ZU86"/>
<organism evidence="6 7">
    <name type="scientific">Bergeyella zoohelcum</name>
    <dbReference type="NCBI Taxonomy" id="1015"/>
    <lineage>
        <taxon>Bacteria</taxon>
        <taxon>Pseudomonadati</taxon>
        <taxon>Bacteroidota</taxon>
        <taxon>Flavobacteriia</taxon>
        <taxon>Flavobacteriales</taxon>
        <taxon>Weeksellaceae</taxon>
        <taxon>Bergeyella</taxon>
    </lineage>
</organism>
<evidence type="ECO:0000259" key="5">
    <source>
        <dbReference type="Pfam" id="PF01420"/>
    </source>
</evidence>
<dbReference type="Pfam" id="PF01420">
    <property type="entry name" value="Methylase_S"/>
    <property type="match status" value="2"/>
</dbReference>
<dbReference type="EMBL" id="UFTJ01000003">
    <property type="protein sequence ID" value="SUV52911.1"/>
    <property type="molecule type" value="Genomic_DNA"/>
</dbReference>
<dbReference type="PANTHER" id="PTHR43140:SF1">
    <property type="entry name" value="TYPE I RESTRICTION ENZYME ECOKI SPECIFICITY SUBUNIT"/>
    <property type="match status" value="1"/>
</dbReference>
<dbReference type="PANTHER" id="PTHR43140">
    <property type="entry name" value="TYPE-1 RESTRICTION ENZYME ECOKI SPECIFICITY PROTEIN"/>
    <property type="match status" value="1"/>
</dbReference>
<dbReference type="RefSeq" id="WP_115644290.1">
    <property type="nucleotide sequence ID" value="NZ_UFTJ01000003.1"/>
</dbReference>
<feature type="domain" description="Type I restriction modification DNA specificity" evidence="5">
    <location>
        <begin position="197"/>
        <end position="364"/>
    </location>
</feature>
<dbReference type="InterPro" id="IPR051212">
    <property type="entry name" value="Type-I_RE_S_subunit"/>
</dbReference>
<dbReference type="GO" id="GO:0003677">
    <property type="term" value="F:DNA binding"/>
    <property type="evidence" value="ECO:0007669"/>
    <property type="project" value="UniProtKB-KW"/>
</dbReference>
<evidence type="ECO:0000256" key="2">
    <source>
        <dbReference type="ARBA" id="ARBA00022747"/>
    </source>
</evidence>
<dbReference type="Gene3D" id="3.90.220.20">
    <property type="entry name" value="DNA methylase specificity domains"/>
    <property type="match status" value="2"/>
</dbReference>
<dbReference type="InterPro" id="IPR044946">
    <property type="entry name" value="Restrct_endonuc_typeI_TRD_sf"/>
</dbReference>
<keyword evidence="4" id="KW-0175">Coiled coil</keyword>
<feature type="domain" description="Type I restriction modification DNA specificity" evidence="5">
    <location>
        <begin position="13"/>
        <end position="165"/>
    </location>
</feature>
<evidence type="ECO:0000313" key="6">
    <source>
        <dbReference type="EMBL" id="SUV52911.1"/>
    </source>
</evidence>
<evidence type="ECO:0000256" key="1">
    <source>
        <dbReference type="ARBA" id="ARBA00010923"/>
    </source>
</evidence>
<sequence length="383" mass="44818">MNYIENLLQGQKVEWKTLAEVCSVLRGKRLTKKELVENGEYPVFHGGLIPLGRYDKFNRKANQTMVINTGSVGEVVWSGVDFWSSDGTFVIETNNQVDDKFLYHFLKTKENDFKNQKREGGVPTIERGVIERLKIPIPPLSVQKEIANILDKFNELEKELEKELELRKKQYEYYRNNLLSFNEIGGGNWLKTNNLQWKTLGEIGEVRMCKRIFKEQTSEIGEIPFYKIGTFGKTPNAYIARELFEEYKSKFSYPKKGDILISASGTIGRTVIFDGKDAYFQDSNIVWIENDEKKVLNKFLFYFYQITNWNVAEGGTIQRLYNDNLKKIKIPIPPIEEQKRIVNILDKFDTLTNSITEGLPKEIELRRKQYEYYREKLLSFNKD</sequence>
<evidence type="ECO:0000256" key="4">
    <source>
        <dbReference type="SAM" id="Coils"/>
    </source>
</evidence>
<dbReference type="Proteomes" id="UP000255515">
    <property type="component" value="Unassembled WGS sequence"/>
</dbReference>
<name>A0A380ZU86_9FLAO</name>
<accession>A0A380ZU86</accession>
<comment type="similarity">
    <text evidence="1">Belongs to the type-I restriction system S methylase family.</text>
</comment>